<evidence type="ECO:0000256" key="2">
    <source>
        <dbReference type="SAM" id="SignalP"/>
    </source>
</evidence>
<sequence>MLKRNLQSLLVAVVVGTGAVAVAHAQGAKPDGVHTNGGRAADPYTDGAKAGKADPYTDGAKSGKFDPYTDGAKKSTKSNLNPTNRRPDAYTDGARTGKSDPYTDGAKTGKSDPYTDGAKKP</sequence>
<keyword evidence="2" id="KW-0732">Signal</keyword>
<keyword evidence="4" id="KW-1185">Reference proteome</keyword>
<reference evidence="3 4" key="1">
    <citation type="submission" date="2021-08" db="EMBL/GenBank/DDBJ databases">
        <authorList>
            <person name="Peeters C."/>
        </authorList>
    </citation>
    <scope>NUCLEOTIDE SEQUENCE [LARGE SCALE GENOMIC DNA]</scope>
    <source>
        <strain evidence="3 4">LMG 23992</strain>
    </source>
</reference>
<evidence type="ECO:0000256" key="1">
    <source>
        <dbReference type="SAM" id="MobiDB-lite"/>
    </source>
</evidence>
<feature type="signal peptide" evidence="2">
    <location>
        <begin position="1"/>
        <end position="25"/>
    </location>
</feature>
<protein>
    <submittedName>
        <fullName evidence="3">Uncharacterized protein</fullName>
    </submittedName>
</protein>
<organism evidence="3 4">
    <name type="scientific">Cupriavidus laharis</name>
    <dbReference type="NCBI Taxonomy" id="151654"/>
    <lineage>
        <taxon>Bacteria</taxon>
        <taxon>Pseudomonadati</taxon>
        <taxon>Pseudomonadota</taxon>
        <taxon>Betaproteobacteria</taxon>
        <taxon>Burkholderiales</taxon>
        <taxon>Burkholderiaceae</taxon>
        <taxon>Cupriavidus</taxon>
    </lineage>
</organism>
<feature type="region of interest" description="Disordered" evidence="1">
    <location>
        <begin position="25"/>
        <end position="121"/>
    </location>
</feature>
<evidence type="ECO:0000313" key="3">
    <source>
        <dbReference type="EMBL" id="CAG9167542.1"/>
    </source>
</evidence>
<comment type="caution">
    <text evidence="3">The sequence shown here is derived from an EMBL/GenBank/DDBJ whole genome shotgun (WGS) entry which is preliminary data.</text>
</comment>
<proteinExistence type="predicted"/>
<dbReference type="Proteomes" id="UP000727654">
    <property type="component" value="Unassembled WGS sequence"/>
</dbReference>
<dbReference type="EMBL" id="CAJZAI010000002">
    <property type="protein sequence ID" value="CAG9167542.1"/>
    <property type="molecule type" value="Genomic_DNA"/>
</dbReference>
<dbReference type="RefSeq" id="WP_224078526.1">
    <property type="nucleotide sequence ID" value="NZ_CAJZAI010000002.1"/>
</dbReference>
<gene>
    <name evidence="3" type="ORF">LMG23992_00835</name>
</gene>
<accession>A0ABM8WJF9</accession>
<evidence type="ECO:0000313" key="4">
    <source>
        <dbReference type="Proteomes" id="UP000727654"/>
    </source>
</evidence>
<name>A0ABM8WJF9_9BURK</name>
<feature type="chain" id="PRO_5046771761" evidence="2">
    <location>
        <begin position="26"/>
        <end position="121"/>
    </location>
</feature>